<keyword evidence="4" id="KW-1185">Reference proteome</keyword>
<accession>A0ABU3SGI3</accession>
<keyword evidence="1" id="KW-0812">Transmembrane</keyword>
<feature type="signal peptide" evidence="2">
    <location>
        <begin position="1"/>
        <end position="26"/>
    </location>
</feature>
<keyword evidence="2" id="KW-0732">Signal</keyword>
<evidence type="ECO:0000256" key="2">
    <source>
        <dbReference type="SAM" id="SignalP"/>
    </source>
</evidence>
<evidence type="ECO:0000313" key="3">
    <source>
        <dbReference type="EMBL" id="MDU0343904.1"/>
    </source>
</evidence>
<keyword evidence="1" id="KW-0472">Membrane</keyword>
<name>A0ABU3SGI3_9HYPH</name>
<feature type="transmembrane region" description="Helical" evidence="1">
    <location>
        <begin position="36"/>
        <end position="57"/>
    </location>
</feature>
<feature type="chain" id="PRO_5047533887" evidence="2">
    <location>
        <begin position="27"/>
        <end position="150"/>
    </location>
</feature>
<organism evidence="3 4">
    <name type="scientific">Bosea rubneri</name>
    <dbReference type="NCBI Taxonomy" id="3075434"/>
    <lineage>
        <taxon>Bacteria</taxon>
        <taxon>Pseudomonadati</taxon>
        <taxon>Pseudomonadota</taxon>
        <taxon>Alphaproteobacteria</taxon>
        <taxon>Hyphomicrobiales</taxon>
        <taxon>Boseaceae</taxon>
        <taxon>Bosea</taxon>
    </lineage>
</organism>
<comment type="caution">
    <text evidence="3">The sequence shown here is derived from an EMBL/GenBank/DDBJ whole genome shotgun (WGS) entry which is preliminary data.</text>
</comment>
<proteinExistence type="predicted"/>
<evidence type="ECO:0000256" key="1">
    <source>
        <dbReference type="SAM" id="Phobius"/>
    </source>
</evidence>
<gene>
    <name evidence="3" type="ORF">RKE40_28820</name>
</gene>
<dbReference type="Proteomes" id="UP001254257">
    <property type="component" value="Unassembled WGS sequence"/>
</dbReference>
<protein>
    <submittedName>
        <fullName evidence="3">Uncharacterized protein</fullName>
    </submittedName>
</protein>
<dbReference type="RefSeq" id="WP_316021598.1">
    <property type="nucleotide sequence ID" value="NZ_JAWDID010000094.1"/>
</dbReference>
<sequence length="150" mass="15664">MKLFAYLGALALACVVLMLAAVSAEAQTLGDSLLGVFRPYLVELAGIFVAALAAWLFKLIREKLGLDIEARHREAFQTALTQTAGLLISRLGSGAMAVRLPVDSPNIADGVTYVQQAVPDAVARFGLDPDAIAEKLTAKIGVVAAAASAR</sequence>
<keyword evidence="1" id="KW-1133">Transmembrane helix</keyword>
<reference evidence="3 4" key="1">
    <citation type="submission" date="2023-09" db="EMBL/GenBank/DDBJ databases">
        <title>Whole genome shotgun sequencing (WGS) of Bosea sp. ZW T0_25, isolated from stored onions (Allium cepa).</title>
        <authorList>
            <person name="Stoll D.A."/>
            <person name="Huch M."/>
        </authorList>
    </citation>
    <scope>NUCLEOTIDE SEQUENCE [LARGE SCALE GENOMIC DNA]</scope>
    <source>
        <strain evidence="3 4">ZW T0_25</strain>
    </source>
</reference>
<dbReference type="EMBL" id="JAWDID010000094">
    <property type="protein sequence ID" value="MDU0343904.1"/>
    <property type="molecule type" value="Genomic_DNA"/>
</dbReference>
<evidence type="ECO:0000313" key="4">
    <source>
        <dbReference type="Proteomes" id="UP001254257"/>
    </source>
</evidence>